<dbReference type="RefSeq" id="WP_006104328.1">
    <property type="nucleotide sequence ID" value="NZ_DS989863.1"/>
</dbReference>
<dbReference type="InterPro" id="IPR019734">
    <property type="entry name" value="TPR_rpt"/>
</dbReference>
<feature type="region of interest" description="Disordered" evidence="4">
    <location>
        <begin position="260"/>
        <end position="297"/>
    </location>
</feature>
<dbReference type="HOGENOM" id="CLU_069342_0_0_3"/>
<dbReference type="Proteomes" id="UP000003835">
    <property type="component" value="Unassembled WGS sequence"/>
</dbReference>
<evidence type="ECO:0000256" key="5">
    <source>
        <dbReference type="SAM" id="Phobius"/>
    </source>
</evidence>
<keyword evidence="2 3" id="KW-0802">TPR repeat</keyword>
<gene>
    <name evidence="6" type="ORF">MC7420_2537</name>
</gene>
<keyword evidence="1" id="KW-0677">Repeat</keyword>
<evidence type="ECO:0000256" key="4">
    <source>
        <dbReference type="SAM" id="MobiDB-lite"/>
    </source>
</evidence>
<dbReference type="Pfam" id="PF13174">
    <property type="entry name" value="TPR_6"/>
    <property type="match status" value="1"/>
</dbReference>
<dbReference type="InterPro" id="IPR011990">
    <property type="entry name" value="TPR-like_helical_dom_sf"/>
</dbReference>
<name>B4VZS1_9CYAN</name>
<dbReference type="EMBL" id="DS989863">
    <property type="protein sequence ID" value="EDX72629.1"/>
    <property type="molecule type" value="Genomic_DNA"/>
</dbReference>
<keyword evidence="5" id="KW-1133">Transmembrane helix</keyword>
<feature type="region of interest" description="Disordered" evidence="4">
    <location>
        <begin position="38"/>
        <end position="57"/>
    </location>
</feature>
<sequence>MSQKRRVWVIVVLVLAVLAFVGISTIPLLRSVVESNQPSAVSTPNAQPSLSTEQQDQLEEQAKGYELVLQREPQNQTALRGLLEAKLRLGDVEGAIAPLETLAELNPDQPEYGVLLAQAKEQTGDREGAAQAYRQILASQPGDINALKGLAALYIQQNRPEAAIGLLQETIKNAGQQNQTQPGRVDVSSVKLLLGEVYLSQQRFTETLTIYDELIEENPQDFRPVLAKALILRQQGKTEEAKPLFTTAVSLAPQEYKDQVKQLATLSEQPTPAPTASPDNNETPDFPEPLPEGDENP</sequence>
<feature type="transmembrane region" description="Helical" evidence="5">
    <location>
        <begin position="7"/>
        <end position="29"/>
    </location>
</feature>
<evidence type="ECO:0000256" key="1">
    <source>
        <dbReference type="ARBA" id="ARBA00022737"/>
    </source>
</evidence>
<dbReference type="Pfam" id="PF14559">
    <property type="entry name" value="TPR_19"/>
    <property type="match status" value="2"/>
</dbReference>
<dbReference type="STRING" id="118168.MC7420_2537"/>
<keyword evidence="5" id="KW-0812">Transmembrane</keyword>
<evidence type="ECO:0000256" key="2">
    <source>
        <dbReference type="ARBA" id="ARBA00022803"/>
    </source>
</evidence>
<evidence type="ECO:0000313" key="7">
    <source>
        <dbReference type="Proteomes" id="UP000003835"/>
    </source>
</evidence>
<evidence type="ECO:0000256" key="3">
    <source>
        <dbReference type="PROSITE-ProRule" id="PRU00339"/>
    </source>
</evidence>
<organism evidence="6 7">
    <name type="scientific">Coleofasciculus chthonoplastes PCC 7420</name>
    <dbReference type="NCBI Taxonomy" id="118168"/>
    <lineage>
        <taxon>Bacteria</taxon>
        <taxon>Bacillati</taxon>
        <taxon>Cyanobacteriota</taxon>
        <taxon>Cyanophyceae</taxon>
        <taxon>Coleofasciculales</taxon>
        <taxon>Coleofasciculaceae</taxon>
        <taxon>Coleofasciculus</taxon>
    </lineage>
</organism>
<keyword evidence="5" id="KW-0472">Membrane</keyword>
<dbReference type="SMART" id="SM00028">
    <property type="entry name" value="TPR"/>
    <property type="match status" value="4"/>
</dbReference>
<dbReference type="PROSITE" id="PS50005">
    <property type="entry name" value="TPR"/>
    <property type="match status" value="1"/>
</dbReference>
<reference evidence="6 7" key="1">
    <citation type="submission" date="2008-07" db="EMBL/GenBank/DDBJ databases">
        <authorList>
            <person name="Tandeau de Marsac N."/>
            <person name="Ferriera S."/>
            <person name="Johnson J."/>
            <person name="Kravitz S."/>
            <person name="Beeson K."/>
            <person name="Sutton G."/>
            <person name="Rogers Y.-H."/>
            <person name="Friedman R."/>
            <person name="Frazier M."/>
            <person name="Venter J.C."/>
        </authorList>
    </citation>
    <scope>NUCLEOTIDE SEQUENCE [LARGE SCALE GENOMIC DNA]</scope>
    <source>
        <strain evidence="6 7">PCC 7420</strain>
    </source>
</reference>
<evidence type="ECO:0000313" key="6">
    <source>
        <dbReference type="EMBL" id="EDX72629.1"/>
    </source>
</evidence>
<dbReference type="SUPFAM" id="SSF48452">
    <property type="entry name" value="TPR-like"/>
    <property type="match status" value="1"/>
</dbReference>
<dbReference type="eggNOG" id="COG0457">
    <property type="taxonomic scope" value="Bacteria"/>
</dbReference>
<dbReference type="PANTHER" id="PTHR44943:SF8">
    <property type="entry name" value="TPR REPEAT-CONTAINING PROTEIN MJ0263"/>
    <property type="match status" value="1"/>
</dbReference>
<keyword evidence="7" id="KW-1185">Reference proteome</keyword>
<dbReference type="PANTHER" id="PTHR44943">
    <property type="entry name" value="CELLULOSE SYNTHASE OPERON PROTEIN C"/>
    <property type="match status" value="1"/>
</dbReference>
<dbReference type="Gene3D" id="1.25.40.10">
    <property type="entry name" value="Tetratricopeptide repeat domain"/>
    <property type="match status" value="1"/>
</dbReference>
<feature type="compositionally biased region" description="Polar residues" evidence="4">
    <location>
        <begin position="38"/>
        <end position="55"/>
    </location>
</feature>
<dbReference type="Pfam" id="PF13181">
    <property type="entry name" value="TPR_8"/>
    <property type="match status" value="1"/>
</dbReference>
<protein>
    <submittedName>
        <fullName evidence="6">Tetratricopeptide repeat domain protein</fullName>
    </submittedName>
</protein>
<dbReference type="AlphaFoldDB" id="B4VZS1"/>
<dbReference type="InterPro" id="IPR051685">
    <property type="entry name" value="Ycf3/AcsC/BcsC/TPR_MFPF"/>
</dbReference>
<dbReference type="OrthoDB" id="581415at2"/>
<proteinExistence type="predicted"/>
<accession>B4VZS1</accession>
<feature type="repeat" description="TPR" evidence="3">
    <location>
        <begin position="188"/>
        <end position="221"/>
    </location>
</feature>